<dbReference type="PANTHER" id="PTHR48007:SF8">
    <property type="entry name" value="RECEPTOR PROTEIN KINASE-LIKE PROTEIN ZAR1"/>
    <property type="match status" value="1"/>
</dbReference>
<protein>
    <recommendedName>
        <fullName evidence="3">Serine-threonine/tyrosine-protein kinase catalytic domain-containing protein</fullName>
    </recommendedName>
</protein>
<sequence>MVDKGFGLELEYLSRASAHVVGKSRSGIVYKLVVGGGVKGGGAGVGGPVVVAARRFCEEDATWGFKELESEMEAMFRVQHCNIARLRAYYYASYEKLLVSDFICNESLYCALHVAAANGVVFKPLQVVSDTGREVLEAMGLKWRQPDFGRSVLGNPCLDRA</sequence>
<organism evidence="1 2">
    <name type="scientific">Fraxinus pennsylvanica</name>
    <dbReference type="NCBI Taxonomy" id="56036"/>
    <lineage>
        <taxon>Eukaryota</taxon>
        <taxon>Viridiplantae</taxon>
        <taxon>Streptophyta</taxon>
        <taxon>Embryophyta</taxon>
        <taxon>Tracheophyta</taxon>
        <taxon>Spermatophyta</taxon>
        <taxon>Magnoliopsida</taxon>
        <taxon>eudicotyledons</taxon>
        <taxon>Gunneridae</taxon>
        <taxon>Pentapetalae</taxon>
        <taxon>asterids</taxon>
        <taxon>lamiids</taxon>
        <taxon>Lamiales</taxon>
        <taxon>Oleaceae</taxon>
        <taxon>Oleeae</taxon>
        <taxon>Fraxinus</taxon>
    </lineage>
</organism>
<dbReference type="InterPro" id="IPR046959">
    <property type="entry name" value="PRK1-6/SRF4-like"/>
</dbReference>
<dbReference type="SUPFAM" id="SSF56112">
    <property type="entry name" value="Protein kinase-like (PK-like)"/>
    <property type="match status" value="1"/>
</dbReference>
<evidence type="ECO:0000313" key="1">
    <source>
        <dbReference type="EMBL" id="CAI9754832.1"/>
    </source>
</evidence>
<proteinExistence type="predicted"/>
<evidence type="ECO:0008006" key="3">
    <source>
        <dbReference type="Google" id="ProtNLM"/>
    </source>
</evidence>
<evidence type="ECO:0000313" key="2">
    <source>
        <dbReference type="Proteomes" id="UP000834106"/>
    </source>
</evidence>
<reference evidence="1" key="1">
    <citation type="submission" date="2023-05" db="EMBL/GenBank/DDBJ databases">
        <authorList>
            <person name="Huff M."/>
        </authorList>
    </citation>
    <scope>NUCLEOTIDE SEQUENCE</scope>
</reference>
<dbReference type="Proteomes" id="UP000834106">
    <property type="component" value="Chromosome 1"/>
</dbReference>
<dbReference type="AlphaFoldDB" id="A0AAD1YP79"/>
<gene>
    <name evidence="1" type="ORF">FPE_LOCUS2263</name>
</gene>
<dbReference type="PANTHER" id="PTHR48007">
    <property type="entry name" value="LEUCINE-RICH REPEAT RECEPTOR-LIKE PROTEIN KINASE PXC1"/>
    <property type="match status" value="1"/>
</dbReference>
<keyword evidence="2" id="KW-1185">Reference proteome</keyword>
<dbReference type="InterPro" id="IPR011009">
    <property type="entry name" value="Kinase-like_dom_sf"/>
</dbReference>
<dbReference type="EMBL" id="OU503036">
    <property type="protein sequence ID" value="CAI9754832.1"/>
    <property type="molecule type" value="Genomic_DNA"/>
</dbReference>
<name>A0AAD1YP79_9LAMI</name>
<accession>A0AAD1YP79</accession>
<dbReference type="Gene3D" id="3.30.200.20">
    <property type="entry name" value="Phosphorylase Kinase, domain 1"/>
    <property type="match status" value="1"/>
</dbReference>